<feature type="domain" description="Calcineurin-like phosphoesterase" evidence="1">
    <location>
        <begin position="1"/>
        <end position="230"/>
    </location>
</feature>
<accession>A0A1I4C4G5</accession>
<dbReference type="PANTHER" id="PTHR37844:SF2">
    <property type="entry name" value="SER_THR PROTEIN PHOSPHATASE SUPERFAMILY (AFU_ORTHOLOGUE AFUA_1G14840)"/>
    <property type="match status" value="1"/>
</dbReference>
<dbReference type="EMBL" id="FOSH01000024">
    <property type="protein sequence ID" value="SFK75209.1"/>
    <property type="molecule type" value="Genomic_DNA"/>
</dbReference>
<name>A0A1I4C4G5_9GAMM</name>
<protein>
    <submittedName>
        <fullName evidence="2">Calcineurin-like phosphoesterase</fullName>
    </submittedName>
</protein>
<evidence type="ECO:0000313" key="2">
    <source>
        <dbReference type="EMBL" id="SFK75209.1"/>
    </source>
</evidence>
<dbReference type="InterPro" id="IPR004843">
    <property type="entry name" value="Calcineurin-like_PHP"/>
</dbReference>
<dbReference type="PANTHER" id="PTHR37844">
    <property type="entry name" value="SER/THR PROTEIN PHOSPHATASE SUPERFAMILY (AFU_ORTHOLOGUE AFUA_1G14840)"/>
    <property type="match status" value="1"/>
</dbReference>
<dbReference type="Proteomes" id="UP000198924">
    <property type="component" value="Unassembled WGS sequence"/>
</dbReference>
<dbReference type="Gene3D" id="3.60.21.10">
    <property type="match status" value="1"/>
</dbReference>
<keyword evidence="3" id="KW-1185">Reference proteome</keyword>
<dbReference type="SUPFAM" id="SSF56300">
    <property type="entry name" value="Metallo-dependent phosphatases"/>
    <property type="match status" value="1"/>
</dbReference>
<evidence type="ECO:0000259" key="1">
    <source>
        <dbReference type="Pfam" id="PF00149"/>
    </source>
</evidence>
<organism evidence="2 3">
    <name type="scientific">Methylophaga sulfidovorans</name>
    <dbReference type="NCBI Taxonomy" id="45496"/>
    <lineage>
        <taxon>Bacteria</taxon>
        <taxon>Pseudomonadati</taxon>
        <taxon>Pseudomonadota</taxon>
        <taxon>Gammaproteobacteria</taxon>
        <taxon>Thiotrichales</taxon>
        <taxon>Piscirickettsiaceae</taxon>
        <taxon>Methylophaga</taxon>
    </lineage>
</organism>
<sequence length="266" mass="30485">MKIGLISDIHNEFIRYQRGEVPNISNEKGFEVLVLAGDIDCQGYGAEYAVRQSELLGIPVIYILGNHEYYDQYDDKEPVVDKVRKIIHGTQVTLLNNATVDIDEVRFIGSTLWSDYQLFDSPVRNKMARDYASVRLNDFNHIKRLEQDELTNINVEDVVGWHQEARAFITGELNKEPAKKKVVVTHHAPMADCLSEKLRDEILAACYVSNLDGLINQYSPAAWLYGHVHGNNSFKVNQTLIQRHARGYPNVNEKYKDNYKPVLIHI</sequence>
<dbReference type="GO" id="GO:0016787">
    <property type="term" value="F:hydrolase activity"/>
    <property type="evidence" value="ECO:0007669"/>
    <property type="project" value="InterPro"/>
</dbReference>
<reference evidence="3" key="1">
    <citation type="submission" date="2016-10" db="EMBL/GenBank/DDBJ databases">
        <authorList>
            <person name="Varghese N."/>
            <person name="Submissions S."/>
        </authorList>
    </citation>
    <scope>NUCLEOTIDE SEQUENCE [LARGE SCALE GENOMIC DNA]</scope>
    <source>
        <strain evidence="3">DSM 11578</strain>
    </source>
</reference>
<dbReference type="Pfam" id="PF00149">
    <property type="entry name" value="Metallophos"/>
    <property type="match status" value="1"/>
</dbReference>
<gene>
    <name evidence="2" type="ORF">SAMN04488079_1242</name>
</gene>
<dbReference type="STRING" id="45496.SAMN04488079_1242"/>
<dbReference type="InterPro" id="IPR029052">
    <property type="entry name" value="Metallo-depent_PP-like"/>
</dbReference>
<dbReference type="AlphaFoldDB" id="A0A1I4C4G5"/>
<proteinExistence type="predicted"/>
<evidence type="ECO:0000313" key="3">
    <source>
        <dbReference type="Proteomes" id="UP000198924"/>
    </source>
</evidence>